<proteinExistence type="inferred from homology"/>
<dbReference type="CDD" id="cd13403">
    <property type="entry name" value="MLTF-like"/>
    <property type="match status" value="1"/>
</dbReference>
<evidence type="ECO:0000256" key="8">
    <source>
        <dbReference type="HAMAP-Rule" id="MF_02016"/>
    </source>
</evidence>
<dbReference type="InterPro" id="IPR023346">
    <property type="entry name" value="Lysozyme-like_dom_sf"/>
</dbReference>
<dbReference type="Gene3D" id="3.40.190.10">
    <property type="entry name" value="Periplasmic binding protein-like II"/>
    <property type="match status" value="2"/>
</dbReference>
<sequence precursor="true">MRRVILLLKPLLLLGILAASGCDRQTQQANSVEQIQQRGSLRVGTLYHPLYYFLRDGQEEGLDFELAYQFSASLGDNIALQMVPAYSIDELFALLDNGHVDMLAAGLVNTKQRRQLYRFGPSYYHIEHTLAYRKGTARPKRIQDLTNGITVLAGSSQAEWLYEQQQIHPELFWQAQRDSDAEDLLRQVAEKKTEYALVNDILLARTQRYYPSIEAAFTVGKPQAIAWMLPKNRDDSLLGPMLSFFEQQSSNGTLARLHEKYFGHVQSFDYVDTRTFLQRIDNRLPQYQPLFERYAGELDWRLLAAMSYQESHWDPKATSYTGVRGMMMLTEDTAAQVGVTNRLDPEQSIRGGAQYLTSILARLPASIPDGERIWFALAAYNIGLGHVLDVRRLTQSRQQDPNSWAQVKENLPLLHQPKWYRQTRYGYARGRETKQFVNNIRQYYQSLLWQDYAQADTNLRIQHEAPTVETDI</sequence>
<organism evidence="10 11">
    <name type="scientific">Oceanisphaera pacifica</name>
    <dbReference type="NCBI Taxonomy" id="2818389"/>
    <lineage>
        <taxon>Bacteria</taxon>
        <taxon>Pseudomonadati</taxon>
        <taxon>Pseudomonadota</taxon>
        <taxon>Gammaproteobacteria</taxon>
        <taxon>Aeromonadales</taxon>
        <taxon>Aeromonadaceae</taxon>
        <taxon>Oceanisphaera</taxon>
    </lineage>
</organism>
<evidence type="ECO:0000256" key="5">
    <source>
        <dbReference type="ARBA" id="ARBA00023237"/>
    </source>
</evidence>
<accession>A0ABS3NDH1</accession>
<evidence type="ECO:0000259" key="9">
    <source>
        <dbReference type="SMART" id="SM00062"/>
    </source>
</evidence>
<dbReference type="SUPFAM" id="SSF53850">
    <property type="entry name" value="Periplasmic binding protein-like II"/>
    <property type="match status" value="1"/>
</dbReference>
<feature type="region of interest" description="Non-LT domain" evidence="8">
    <location>
        <begin position="18"/>
        <end position="265"/>
    </location>
</feature>
<evidence type="ECO:0000256" key="7">
    <source>
        <dbReference type="ARBA" id="ARBA00023316"/>
    </source>
</evidence>
<protein>
    <recommendedName>
        <fullName evidence="8">Membrane-bound lytic murein transglycosylase F</fullName>
        <ecNumber evidence="8">4.2.2.n1</ecNumber>
    </recommendedName>
    <alternativeName>
        <fullName evidence="8">Murein lyase F</fullName>
    </alternativeName>
</protein>
<dbReference type="EMBL" id="JAGDFX010000002">
    <property type="protein sequence ID" value="MBO1518517.1"/>
    <property type="molecule type" value="Genomic_DNA"/>
</dbReference>
<keyword evidence="6 8" id="KW-0456">Lyase</keyword>
<dbReference type="InterPro" id="IPR008258">
    <property type="entry name" value="Transglycosylase_SLT_dom_1"/>
</dbReference>
<dbReference type="SMART" id="SM00062">
    <property type="entry name" value="PBPb"/>
    <property type="match status" value="1"/>
</dbReference>
<comment type="similarity">
    <text evidence="8">In the C-terminal section; belongs to the transglycosylase Slt family.</text>
</comment>
<dbReference type="HAMAP" id="MF_02016">
    <property type="entry name" value="MltF"/>
    <property type="match status" value="1"/>
</dbReference>
<dbReference type="PANTHER" id="PTHR35936">
    <property type="entry name" value="MEMBRANE-BOUND LYTIC MUREIN TRANSGLYCOSYLASE F"/>
    <property type="match status" value="1"/>
</dbReference>
<gene>
    <name evidence="8 10" type="primary">mltF</name>
    <name evidence="10" type="ORF">J3U76_02505</name>
</gene>
<comment type="domain">
    <text evidence="8">The N-terminal domain does not have lytic activity and probably modulates enzymatic activity. The C-terminal domain is the catalytic active domain.</text>
</comment>
<dbReference type="GO" id="GO:0016829">
    <property type="term" value="F:lyase activity"/>
    <property type="evidence" value="ECO:0007669"/>
    <property type="project" value="UniProtKB-KW"/>
</dbReference>
<comment type="similarity">
    <text evidence="1">Belongs to the transglycosylase Slt family.</text>
</comment>
<dbReference type="InterPro" id="IPR000189">
    <property type="entry name" value="Transglyc_AS"/>
</dbReference>
<evidence type="ECO:0000313" key="11">
    <source>
        <dbReference type="Proteomes" id="UP000664882"/>
    </source>
</evidence>
<dbReference type="Proteomes" id="UP000664882">
    <property type="component" value="Unassembled WGS sequence"/>
</dbReference>
<dbReference type="EC" id="4.2.2.n1" evidence="8"/>
<dbReference type="Gene3D" id="1.10.530.10">
    <property type="match status" value="1"/>
</dbReference>
<comment type="subcellular location">
    <subcellularLocation>
        <location evidence="8">Cell outer membrane</location>
        <topology evidence="8">Peripheral membrane protein</topology>
    </subcellularLocation>
    <text evidence="8">Attached to the inner leaflet of the outer membrane.</text>
</comment>
<comment type="caution">
    <text evidence="10">The sequence shown here is derived from an EMBL/GenBank/DDBJ whole genome shotgun (WGS) entry which is preliminary data.</text>
</comment>
<feature type="region of interest" description="LT domain" evidence="8">
    <location>
        <begin position="266"/>
        <end position="472"/>
    </location>
</feature>
<evidence type="ECO:0000256" key="3">
    <source>
        <dbReference type="ARBA" id="ARBA00022729"/>
    </source>
</evidence>
<comment type="similarity">
    <text evidence="2">Belongs to the bacterial solute-binding protein 3 family.</text>
</comment>
<evidence type="ECO:0000256" key="4">
    <source>
        <dbReference type="ARBA" id="ARBA00023136"/>
    </source>
</evidence>
<feature type="signal peptide" evidence="8">
    <location>
        <begin position="1"/>
        <end position="21"/>
    </location>
</feature>
<feature type="domain" description="Solute-binding protein family 3/N-terminal" evidence="9">
    <location>
        <begin position="40"/>
        <end position="265"/>
    </location>
</feature>
<dbReference type="PROSITE" id="PS00922">
    <property type="entry name" value="TRANSGLYCOSYLASE"/>
    <property type="match status" value="1"/>
</dbReference>
<feature type="chain" id="PRO_5044915059" description="Membrane-bound lytic murein transglycosylase F" evidence="8">
    <location>
        <begin position="22"/>
        <end position="472"/>
    </location>
</feature>
<evidence type="ECO:0000256" key="1">
    <source>
        <dbReference type="ARBA" id="ARBA00007734"/>
    </source>
</evidence>
<dbReference type="RefSeq" id="WP_208004092.1">
    <property type="nucleotide sequence ID" value="NZ_JAGDFX010000002.1"/>
</dbReference>
<keyword evidence="7 8" id="KW-0961">Cell wall biogenesis/degradation</keyword>
<dbReference type="Pfam" id="PF01464">
    <property type="entry name" value="SLT"/>
    <property type="match status" value="1"/>
</dbReference>
<feature type="active site" evidence="8">
    <location>
        <position position="310"/>
    </location>
</feature>
<keyword evidence="4 8" id="KW-0472">Membrane</keyword>
<comment type="function">
    <text evidence="8">Murein-degrading enzyme that degrades murein glycan strands and insoluble, high-molecular weight murein sacculi, with the concomitant formation of a 1,6-anhydromuramoyl product. Lytic transglycosylases (LTs) play an integral role in the metabolism of the peptidoglycan (PG) sacculus. Their lytic action creates space within the PG sacculus to allow for its expansion as well as for the insertion of various structures such as secretion systems and flagella.</text>
</comment>
<dbReference type="SUPFAM" id="SSF53955">
    <property type="entry name" value="Lysozyme-like"/>
    <property type="match status" value="1"/>
</dbReference>
<reference evidence="10 11" key="1">
    <citation type="submission" date="2021-03" db="EMBL/GenBank/DDBJ databases">
        <title>Oceanisphaera sp. nov., isolated from the intestine.</title>
        <authorList>
            <person name="Zhao L.-H."/>
            <person name="Shi L.-F."/>
        </authorList>
    </citation>
    <scope>NUCLEOTIDE SEQUENCE [LARGE SCALE GENOMIC DNA]</scope>
    <source>
        <strain evidence="10 11">DM8</strain>
    </source>
</reference>
<name>A0ABS3NDH1_9GAMM</name>
<comment type="catalytic activity">
    <reaction evidence="8">
        <text>Exolytic cleavage of the (1-&gt;4)-beta-glycosidic linkage between N-acetylmuramic acid (MurNAc) and N-acetylglucosamine (GlcNAc) residues in peptidoglycan, from either the reducing or the non-reducing ends of the peptidoglycan chains, with concomitant formation of a 1,6-anhydrobond in the MurNAc residue.</text>
        <dbReference type="EC" id="4.2.2.n1"/>
    </reaction>
</comment>
<dbReference type="PROSITE" id="PS51257">
    <property type="entry name" value="PROKAR_LIPOPROTEIN"/>
    <property type="match status" value="1"/>
</dbReference>
<dbReference type="NCBIfam" id="NF008112">
    <property type="entry name" value="PRK10859.1"/>
    <property type="match status" value="1"/>
</dbReference>
<evidence type="ECO:0000256" key="2">
    <source>
        <dbReference type="ARBA" id="ARBA00010333"/>
    </source>
</evidence>
<dbReference type="Pfam" id="PF00497">
    <property type="entry name" value="SBP_bac_3"/>
    <property type="match status" value="1"/>
</dbReference>
<keyword evidence="3 8" id="KW-0732">Signal</keyword>
<comment type="similarity">
    <text evidence="8">In the N-terminal section; belongs to the bacterial solute-binding protein 3 family.</text>
</comment>
<keyword evidence="11" id="KW-1185">Reference proteome</keyword>
<evidence type="ECO:0000313" key="10">
    <source>
        <dbReference type="EMBL" id="MBO1518517.1"/>
    </source>
</evidence>
<dbReference type="InterPro" id="IPR001638">
    <property type="entry name" value="Solute-binding_3/MltF_N"/>
</dbReference>
<dbReference type="PANTHER" id="PTHR35936:SF32">
    <property type="entry name" value="MEMBRANE-BOUND LYTIC MUREIN TRANSGLYCOSYLASE F"/>
    <property type="match status" value="1"/>
</dbReference>
<evidence type="ECO:0000256" key="6">
    <source>
        <dbReference type="ARBA" id="ARBA00023239"/>
    </source>
</evidence>
<dbReference type="InterPro" id="IPR023703">
    <property type="entry name" value="MltF"/>
</dbReference>
<keyword evidence="5 8" id="KW-0998">Cell outer membrane</keyword>
<dbReference type="CDD" id="cd01009">
    <property type="entry name" value="PBP2_YfhD_N"/>
    <property type="match status" value="1"/>
</dbReference>